<name>A0A0F9GK81_9ZZZZ</name>
<evidence type="ECO:0000313" key="1">
    <source>
        <dbReference type="EMBL" id="KKL90896.1"/>
    </source>
</evidence>
<comment type="caution">
    <text evidence="1">The sequence shown here is derived from an EMBL/GenBank/DDBJ whole genome shotgun (WGS) entry which is preliminary data.</text>
</comment>
<dbReference type="EMBL" id="LAZR01019885">
    <property type="protein sequence ID" value="KKL90896.1"/>
    <property type="molecule type" value="Genomic_DNA"/>
</dbReference>
<organism evidence="1">
    <name type="scientific">marine sediment metagenome</name>
    <dbReference type="NCBI Taxonomy" id="412755"/>
    <lineage>
        <taxon>unclassified sequences</taxon>
        <taxon>metagenomes</taxon>
        <taxon>ecological metagenomes</taxon>
    </lineage>
</organism>
<gene>
    <name evidence="1" type="ORF">LCGC14_1900100</name>
</gene>
<proteinExistence type="predicted"/>
<reference evidence="1" key="1">
    <citation type="journal article" date="2015" name="Nature">
        <title>Complex archaea that bridge the gap between prokaryotes and eukaryotes.</title>
        <authorList>
            <person name="Spang A."/>
            <person name="Saw J.H."/>
            <person name="Jorgensen S.L."/>
            <person name="Zaremba-Niedzwiedzka K."/>
            <person name="Martijn J."/>
            <person name="Lind A.E."/>
            <person name="van Eijk R."/>
            <person name="Schleper C."/>
            <person name="Guy L."/>
            <person name="Ettema T.J."/>
        </authorList>
    </citation>
    <scope>NUCLEOTIDE SEQUENCE</scope>
</reference>
<protein>
    <submittedName>
        <fullName evidence="1">Uncharacterized protein</fullName>
    </submittedName>
</protein>
<accession>A0A0F9GK81</accession>
<dbReference type="AlphaFoldDB" id="A0A0F9GK81"/>
<sequence>MIWVVELTNKELQKPEITTFGKIKDLGIFLQNYDNDKYQVVSIRELFVDEISVSEKFIKKDSNIEFGENKEESE</sequence>